<keyword evidence="4" id="KW-0732">Signal</keyword>
<dbReference type="InterPro" id="IPR000868">
    <property type="entry name" value="Isochorismatase-like_dom"/>
</dbReference>
<dbReference type="GO" id="GO:0016787">
    <property type="term" value="F:hydrolase activity"/>
    <property type="evidence" value="ECO:0007669"/>
    <property type="project" value="UniProtKB-KW"/>
</dbReference>
<evidence type="ECO:0000313" key="6">
    <source>
        <dbReference type="EMBL" id="CAF0960606.1"/>
    </source>
</evidence>
<dbReference type="Proteomes" id="UP000663852">
    <property type="component" value="Unassembled WGS sequence"/>
</dbReference>
<evidence type="ECO:0000256" key="3">
    <source>
        <dbReference type="SAM" id="Phobius"/>
    </source>
</evidence>
<evidence type="ECO:0000256" key="4">
    <source>
        <dbReference type="SAM" id="SignalP"/>
    </source>
</evidence>
<evidence type="ECO:0000256" key="1">
    <source>
        <dbReference type="ARBA" id="ARBA00006336"/>
    </source>
</evidence>
<feature type="transmembrane region" description="Helical" evidence="3">
    <location>
        <begin position="563"/>
        <end position="582"/>
    </location>
</feature>
<name>A0A814DYY7_ADIRI</name>
<reference evidence="6" key="1">
    <citation type="submission" date="2021-02" db="EMBL/GenBank/DDBJ databases">
        <authorList>
            <person name="Nowell W R."/>
        </authorList>
    </citation>
    <scope>NUCLEOTIDE SEQUENCE</scope>
</reference>
<dbReference type="PANTHER" id="PTHR43540">
    <property type="entry name" value="PEROXYUREIDOACRYLATE/UREIDOACRYLATE AMIDOHYDROLASE-RELATED"/>
    <property type="match status" value="1"/>
</dbReference>
<dbReference type="InterPro" id="IPR050272">
    <property type="entry name" value="Isochorismatase-like_hydrls"/>
</dbReference>
<dbReference type="OrthoDB" id="10049485at2759"/>
<gene>
    <name evidence="6" type="ORF">EDS130_LOCUS12830</name>
</gene>
<dbReference type="PANTHER" id="PTHR43540:SF1">
    <property type="entry name" value="ISOCHORISMATASE HYDROLASE"/>
    <property type="match status" value="1"/>
</dbReference>
<evidence type="ECO:0000313" key="7">
    <source>
        <dbReference type="Proteomes" id="UP000663852"/>
    </source>
</evidence>
<dbReference type="EMBL" id="CAJNOJ010000049">
    <property type="protein sequence ID" value="CAF0960606.1"/>
    <property type="molecule type" value="Genomic_DNA"/>
</dbReference>
<keyword evidence="3" id="KW-0472">Membrane</keyword>
<evidence type="ECO:0000256" key="2">
    <source>
        <dbReference type="ARBA" id="ARBA00022801"/>
    </source>
</evidence>
<evidence type="ECO:0000259" key="5">
    <source>
        <dbReference type="Pfam" id="PF00857"/>
    </source>
</evidence>
<dbReference type="Gene3D" id="3.40.50.850">
    <property type="entry name" value="Isochorismatase-like"/>
    <property type="match status" value="1"/>
</dbReference>
<keyword evidence="2" id="KW-0378">Hydrolase</keyword>
<accession>A0A814DYY7</accession>
<proteinExistence type="inferred from homology"/>
<dbReference type="Pfam" id="PF00857">
    <property type="entry name" value="Isochorismatase"/>
    <property type="match status" value="1"/>
</dbReference>
<feature type="transmembrane region" description="Helical" evidence="3">
    <location>
        <begin position="829"/>
        <end position="851"/>
    </location>
</feature>
<dbReference type="SUPFAM" id="SSF52499">
    <property type="entry name" value="Isochorismatase-like hydrolases"/>
    <property type="match status" value="1"/>
</dbReference>
<dbReference type="CDD" id="cd01014">
    <property type="entry name" value="nicotinamidase_related"/>
    <property type="match status" value="1"/>
</dbReference>
<dbReference type="InterPro" id="IPR036380">
    <property type="entry name" value="Isochorismatase-like_sf"/>
</dbReference>
<keyword evidence="3" id="KW-0812">Transmembrane</keyword>
<organism evidence="6 7">
    <name type="scientific">Adineta ricciae</name>
    <name type="common">Rotifer</name>
    <dbReference type="NCBI Taxonomy" id="249248"/>
    <lineage>
        <taxon>Eukaryota</taxon>
        <taxon>Metazoa</taxon>
        <taxon>Spiralia</taxon>
        <taxon>Gnathifera</taxon>
        <taxon>Rotifera</taxon>
        <taxon>Eurotatoria</taxon>
        <taxon>Bdelloidea</taxon>
        <taxon>Adinetida</taxon>
        <taxon>Adinetidae</taxon>
        <taxon>Adineta</taxon>
    </lineage>
</organism>
<feature type="chain" id="PRO_5032907017" description="Isochorismatase-like domain-containing protein" evidence="4">
    <location>
        <begin position="22"/>
        <end position="1062"/>
    </location>
</feature>
<dbReference type="AlphaFoldDB" id="A0A814DYY7"/>
<feature type="transmembrane region" description="Helical" evidence="3">
    <location>
        <begin position="515"/>
        <end position="538"/>
    </location>
</feature>
<protein>
    <recommendedName>
        <fullName evidence="5">Isochorismatase-like domain-containing protein</fullName>
    </recommendedName>
</protein>
<feature type="domain" description="Isochorismatase-like" evidence="5">
    <location>
        <begin position="878"/>
        <end position="1054"/>
    </location>
</feature>
<keyword evidence="3" id="KW-1133">Transmembrane helix</keyword>
<feature type="signal peptide" evidence="4">
    <location>
        <begin position="1"/>
        <end position="21"/>
    </location>
</feature>
<comment type="caution">
    <text evidence="6">The sequence shown here is derived from an EMBL/GenBank/DDBJ whole genome shotgun (WGS) entry which is preliminary data.</text>
</comment>
<comment type="similarity">
    <text evidence="1">Belongs to the isochorismatase family.</text>
</comment>
<sequence>MRNMFLRLIILNVLVTIFIDAINYSDTHDYDAYGIRVISTEHFVALAQNDALQYQVSMAPFGPEYVCNYNYNSSNEFIINLAVGRRQNASQLSFVYLKTKSTDGYHQTLGVFTFSRVNQSSNDTCDPTIKISEGSSDVKVWNREPSEMSTLQVDLDGNYAYGFLSKRIFIYDIKNRSVQDLEWKNLFPSLNIEPHALDIGETSDGFSIAIVAGYYEVDVQKTLSALYLLRLDPPYNMTLMDNYTFSSDNQKYFRSRYTSTYQYNYVMSVSIHDPTQQVLVAIPQLSQTYLFAFNSTALMLINTFNHSARSTAWLDEDGILAGFLLGNTPTLPWAQSRLEIVNLSASDVLYVYPNNQQTIEQWSITPPTFLRLITTYDYQIGILTSDGTVLLVSAADAGYYVTTDDINNSRPSQQMCPDGTYKSTRGLVPCTICPTMTRSSSARGLMNKMNCIACSSDSFCPLASISDLNTSFIQSASQAYAYPTSSASSSFDDILMQNTFTLDNSTRRCLLISPLFWSLIILIVPCIVLIIMGGLSYLPARKKHIRRLQCIFRHTDLIGNGELWFGGLISFSIILLIIYNFWFGSVFANIYPIEAGKIAYFSCDTSLLNAQFTSSLQLLATIKSNEEEPIFDMLDQQEFTMTVNLFQTSFTCDNIATQENVGTYSVTLAHDNCSRQADNATLTVSYRVPYHQIDIQINLTGSHYIGGALICLAGPRLTSNDSTYIVQEMNYCSIFSTFDQTLAETTIIDFSLTKVINRTEVLDYSGLMNYTGIWIPTSTHGALSDRVAYAQRGAFLRYLSTQQTLVVSFTETPFFVMNKQEPVSRYGEILFHNVLFTTTVIGIFALVFLIFKLTLIPRREKNIEFFTMSSNLNISKTTTLLLIDVQKALRNEEYWGGNRCTPNLEENITKLLTRFRQLSLPVIHVKHDSINPSSPLHPSNVGNEIEDYAQALSTNNEPVLHKSVNSAFIGTDLDKRLRQQGTSVLIIVGFTTNHCCETTARMAGNLGFSVLFVRDAIATFDRHFQGKTIKSDDVHFNTLANLNEEFATIVTTEEVIQTIDKL</sequence>